<evidence type="ECO:0000313" key="2">
    <source>
        <dbReference type="Proteomes" id="UP000784128"/>
    </source>
</evidence>
<sequence length="223" mass="24597">MTVEKMCELHAKELIKKEREMFTIRSSVLMSVLLLLLFCSGCARYSRSVSTMYDPVSTARGGSGVLYIVMPLSQQTQSGSVKWVIGAVKDEDENKIDEIFSAQSPGELIQGALGQEMKRAGYTITSVTSPPADVTKMLVITTPELVLDQISSTGKLTASCRLRMPLEIWKNGHLVKKMEYNATYSNTTVTDRDLLARAVLGETLHSTMNKAIPELVSLLESEK</sequence>
<gene>
    <name evidence="1" type="ORF">KJB30_06645</name>
</gene>
<accession>A0ABS5U732</accession>
<evidence type="ECO:0000313" key="1">
    <source>
        <dbReference type="EMBL" id="MBT1071453.1"/>
    </source>
</evidence>
<keyword evidence="2" id="KW-1185">Reference proteome</keyword>
<dbReference type="EMBL" id="JAHDYS010000005">
    <property type="protein sequence ID" value="MBT1071453.1"/>
    <property type="molecule type" value="Genomic_DNA"/>
</dbReference>
<comment type="caution">
    <text evidence="1">The sequence shown here is derived from an EMBL/GenBank/DDBJ whole genome shotgun (WGS) entry which is preliminary data.</text>
</comment>
<proteinExistence type="predicted"/>
<organism evidence="1 2">
    <name type="scientific">Pelotalea chapellei</name>
    <dbReference type="NCBI Taxonomy" id="44671"/>
    <lineage>
        <taxon>Bacteria</taxon>
        <taxon>Pseudomonadati</taxon>
        <taxon>Thermodesulfobacteriota</taxon>
        <taxon>Desulfuromonadia</taxon>
        <taxon>Geobacterales</taxon>
        <taxon>Geobacteraceae</taxon>
        <taxon>Pelotalea</taxon>
    </lineage>
</organism>
<dbReference type="Proteomes" id="UP000784128">
    <property type="component" value="Unassembled WGS sequence"/>
</dbReference>
<dbReference type="RefSeq" id="WP_214297211.1">
    <property type="nucleotide sequence ID" value="NZ_JAHDYS010000005.1"/>
</dbReference>
<name>A0ABS5U732_9BACT</name>
<reference evidence="1 2" key="1">
    <citation type="submission" date="2021-05" db="EMBL/GenBank/DDBJ databases">
        <title>The draft genome of Geobacter chapellei DSM 13688.</title>
        <authorList>
            <person name="Xu Z."/>
            <person name="Masuda Y."/>
            <person name="Itoh H."/>
            <person name="Senoo K."/>
        </authorList>
    </citation>
    <scope>NUCLEOTIDE SEQUENCE [LARGE SCALE GENOMIC DNA]</scope>
    <source>
        <strain evidence="1 2">DSM 13688</strain>
    </source>
</reference>
<protein>
    <submittedName>
        <fullName evidence="1">Uncharacterized protein</fullName>
    </submittedName>
</protein>